<evidence type="ECO:0000256" key="1">
    <source>
        <dbReference type="SAM" id="SignalP"/>
    </source>
</evidence>
<dbReference type="InterPro" id="IPR024355">
    <property type="entry name" value="TraQ_bacteroidetes"/>
</dbReference>
<feature type="signal peptide" evidence="1">
    <location>
        <begin position="1"/>
        <end position="23"/>
    </location>
</feature>
<organism evidence="2 3">
    <name type="scientific">Segatella oulorum</name>
    <dbReference type="NCBI Taxonomy" id="28136"/>
    <lineage>
        <taxon>Bacteria</taxon>
        <taxon>Pseudomonadati</taxon>
        <taxon>Bacteroidota</taxon>
        <taxon>Bacteroidia</taxon>
        <taxon>Bacteroidales</taxon>
        <taxon>Prevotellaceae</taxon>
        <taxon>Segatella</taxon>
    </lineage>
</organism>
<dbReference type="Pfam" id="PF12988">
    <property type="entry name" value="TraQ_transposon"/>
    <property type="match status" value="1"/>
</dbReference>
<evidence type="ECO:0000313" key="2">
    <source>
        <dbReference type="EMBL" id="SJZ73260.1"/>
    </source>
</evidence>
<accession>A0A1T4N1K5</accession>
<dbReference type="EMBL" id="FUXK01000008">
    <property type="protein sequence ID" value="SJZ73260.1"/>
    <property type="molecule type" value="Genomic_DNA"/>
</dbReference>
<dbReference type="Gene3D" id="2.60.40.2410">
    <property type="entry name" value="Uncharacterised protein PF12988, DUF3872"/>
    <property type="match status" value="1"/>
</dbReference>
<sequence>MKKNILNTIWVMGVLSIAVFCLSACDHELDIQQAYPFTVETMPVQKHITKGQTAEIRCTLKRQGRFEEARYTIRYFQPDGRGRLKMDNGTVFKPNDRYPLNKEEFRLYYTSASTDQQTIDVYVEDNFGQTVKLSFEFNSQKDEEKEKTDEGKK</sequence>
<dbReference type="InterPro" id="IPR038707">
    <property type="entry name" value="TraQ_sf"/>
</dbReference>
<keyword evidence="1" id="KW-0732">Signal</keyword>
<reference evidence="2 3" key="1">
    <citation type="submission" date="2017-02" db="EMBL/GenBank/DDBJ databases">
        <authorList>
            <person name="Peterson S.W."/>
        </authorList>
    </citation>
    <scope>NUCLEOTIDE SEQUENCE [LARGE SCALE GENOMIC DNA]</scope>
    <source>
        <strain evidence="2 3">ATCC 43324</strain>
    </source>
</reference>
<dbReference type="Proteomes" id="UP000190065">
    <property type="component" value="Unassembled WGS sequence"/>
</dbReference>
<gene>
    <name evidence="2" type="ORF">SAMN02745202_00936</name>
</gene>
<dbReference type="RefSeq" id="WP_025070547.1">
    <property type="nucleotide sequence ID" value="NZ_FUXK01000008.1"/>
</dbReference>
<evidence type="ECO:0008006" key="4">
    <source>
        <dbReference type="Google" id="ProtNLM"/>
    </source>
</evidence>
<dbReference type="STRING" id="28136.SAMN02745202_00936"/>
<proteinExistence type="predicted"/>
<name>A0A1T4N1K5_9BACT</name>
<dbReference type="AlphaFoldDB" id="A0A1T4N1K5"/>
<protein>
    <recommendedName>
        <fullName evidence="4">DUF3872 domain-containing protein</fullName>
    </recommendedName>
</protein>
<feature type="chain" id="PRO_5010572255" description="DUF3872 domain-containing protein" evidence="1">
    <location>
        <begin position="24"/>
        <end position="153"/>
    </location>
</feature>
<evidence type="ECO:0000313" key="3">
    <source>
        <dbReference type="Proteomes" id="UP000190065"/>
    </source>
</evidence>